<protein>
    <submittedName>
        <fullName evidence="1">Uncharacterized protein</fullName>
    </submittedName>
</protein>
<keyword evidence="2" id="KW-1185">Reference proteome</keyword>
<name>A0A4Q2DW08_9AGAR</name>
<sequence length="72" mass="7651">MSMTSAIGTGAARHANFGGIPFCVTARKLIGKYQAGCGSFVIDLTRTFSPACFDARQIHALMCIMNPPEPVC</sequence>
<evidence type="ECO:0000313" key="2">
    <source>
        <dbReference type="Proteomes" id="UP000290288"/>
    </source>
</evidence>
<dbReference type="Proteomes" id="UP000290288">
    <property type="component" value="Unassembled WGS sequence"/>
</dbReference>
<dbReference type="AlphaFoldDB" id="A0A4Q2DW08"/>
<reference evidence="1 2" key="1">
    <citation type="submission" date="2019-01" db="EMBL/GenBank/DDBJ databases">
        <title>Draft genome sequence of Psathyrella aberdarensis IHI B618.</title>
        <authorList>
            <person name="Buettner E."/>
            <person name="Kellner H."/>
        </authorList>
    </citation>
    <scope>NUCLEOTIDE SEQUENCE [LARGE SCALE GENOMIC DNA]</scope>
    <source>
        <strain evidence="1 2">IHI B618</strain>
    </source>
</reference>
<comment type="caution">
    <text evidence="1">The sequence shown here is derived from an EMBL/GenBank/DDBJ whole genome shotgun (WGS) entry which is preliminary data.</text>
</comment>
<accession>A0A4Q2DW08</accession>
<evidence type="ECO:0000313" key="1">
    <source>
        <dbReference type="EMBL" id="RXW23125.1"/>
    </source>
</evidence>
<proteinExistence type="predicted"/>
<organism evidence="1 2">
    <name type="scientific">Candolleomyces aberdarensis</name>
    <dbReference type="NCBI Taxonomy" id="2316362"/>
    <lineage>
        <taxon>Eukaryota</taxon>
        <taxon>Fungi</taxon>
        <taxon>Dikarya</taxon>
        <taxon>Basidiomycota</taxon>
        <taxon>Agaricomycotina</taxon>
        <taxon>Agaricomycetes</taxon>
        <taxon>Agaricomycetidae</taxon>
        <taxon>Agaricales</taxon>
        <taxon>Agaricineae</taxon>
        <taxon>Psathyrellaceae</taxon>
        <taxon>Candolleomyces</taxon>
    </lineage>
</organism>
<dbReference type="EMBL" id="SDEE01000051">
    <property type="protein sequence ID" value="RXW23125.1"/>
    <property type="molecule type" value="Genomic_DNA"/>
</dbReference>
<gene>
    <name evidence="1" type="ORF">EST38_g2753</name>
</gene>